<evidence type="ECO:0000256" key="3">
    <source>
        <dbReference type="ARBA" id="ARBA00022676"/>
    </source>
</evidence>
<keyword evidence="7 11" id="KW-0573">Peptidoglycan synthesis</keyword>
<dbReference type="HAMAP" id="MF_02079">
    <property type="entry name" value="PGT_RodA"/>
    <property type="match status" value="1"/>
</dbReference>
<dbReference type="GO" id="GO:0008955">
    <property type="term" value="F:peptidoglycan glycosyltransferase activity"/>
    <property type="evidence" value="ECO:0007669"/>
    <property type="project" value="UniProtKB-UniRule"/>
</dbReference>
<evidence type="ECO:0000313" key="12">
    <source>
        <dbReference type="EMBL" id="SKA80139.1"/>
    </source>
</evidence>
<protein>
    <recommendedName>
        <fullName evidence="11">Peptidoglycan glycosyltransferase RodA</fullName>
        <shortName evidence="11">PGT</shortName>
        <ecNumber evidence="11">2.4.99.28</ecNumber>
    </recommendedName>
    <alternativeName>
        <fullName evidence="11">Cell elongation protein RodA</fullName>
    </alternativeName>
    <alternativeName>
        <fullName evidence="11">Cell wall polymerase</fullName>
    </alternativeName>
    <alternativeName>
        <fullName evidence="11">Peptidoglycan polymerase</fullName>
        <shortName evidence="11">PG polymerase</shortName>
    </alternativeName>
</protein>
<dbReference type="EC" id="2.4.99.28" evidence="11"/>
<dbReference type="InterPro" id="IPR018365">
    <property type="entry name" value="Cell_cycle_FtsW-rel_CS"/>
</dbReference>
<keyword evidence="4 11" id="KW-0808">Transferase</keyword>
<keyword evidence="9 11" id="KW-0472">Membrane</keyword>
<keyword evidence="10 11" id="KW-0961">Cell wall biogenesis/degradation</keyword>
<dbReference type="NCBIfam" id="TIGR02210">
    <property type="entry name" value="rodA_shape"/>
    <property type="match status" value="1"/>
</dbReference>
<dbReference type="EMBL" id="FUYA01000010">
    <property type="protein sequence ID" value="SKA80139.1"/>
    <property type="molecule type" value="Genomic_DNA"/>
</dbReference>
<feature type="transmembrane region" description="Helical" evidence="11">
    <location>
        <begin position="140"/>
        <end position="159"/>
    </location>
</feature>
<keyword evidence="8 11" id="KW-1133">Transmembrane helix</keyword>
<evidence type="ECO:0000256" key="4">
    <source>
        <dbReference type="ARBA" id="ARBA00022679"/>
    </source>
</evidence>
<dbReference type="InterPro" id="IPR001182">
    <property type="entry name" value="FtsW/RodA"/>
</dbReference>
<dbReference type="AlphaFoldDB" id="A0A1T4WS92"/>
<dbReference type="GO" id="GO:0005886">
    <property type="term" value="C:plasma membrane"/>
    <property type="evidence" value="ECO:0007669"/>
    <property type="project" value="UniProtKB-SubCell"/>
</dbReference>
<evidence type="ECO:0000256" key="6">
    <source>
        <dbReference type="ARBA" id="ARBA00022960"/>
    </source>
</evidence>
<dbReference type="Proteomes" id="UP000189733">
    <property type="component" value="Unassembled WGS sequence"/>
</dbReference>
<keyword evidence="6 11" id="KW-0133">Cell shape</keyword>
<dbReference type="Pfam" id="PF01098">
    <property type="entry name" value="FTSW_RODA_SPOVE"/>
    <property type="match status" value="1"/>
</dbReference>
<accession>A0A1T4WS92</accession>
<organism evidence="12 13">
    <name type="scientific">Desulfobaculum bizertense DSM 18034</name>
    <dbReference type="NCBI Taxonomy" id="1121442"/>
    <lineage>
        <taxon>Bacteria</taxon>
        <taxon>Pseudomonadati</taxon>
        <taxon>Thermodesulfobacteriota</taxon>
        <taxon>Desulfovibrionia</taxon>
        <taxon>Desulfovibrionales</taxon>
        <taxon>Desulfovibrionaceae</taxon>
        <taxon>Desulfobaculum</taxon>
    </lineage>
</organism>
<dbReference type="GO" id="GO:0032153">
    <property type="term" value="C:cell division site"/>
    <property type="evidence" value="ECO:0007669"/>
    <property type="project" value="TreeGrafter"/>
</dbReference>
<keyword evidence="13" id="KW-1185">Reference proteome</keyword>
<gene>
    <name evidence="11" type="primary">rodA</name>
    <name evidence="12" type="ORF">SAMN02745702_02616</name>
</gene>
<evidence type="ECO:0000256" key="5">
    <source>
        <dbReference type="ARBA" id="ARBA00022692"/>
    </source>
</evidence>
<sequence>MTPIDRRLLYHVNWSLLALTLLLFAVGVLNLYSASGFRSEDGLAVYSYFKKQFLWGMMGFGVMLVCMVFDYRHLKTVAWPVFWVTVVLLLCVPIFGKTIYGARRWLDLGFFNLQPSEIAKISMLLVGAKMLSKGQNPLNWLRLFAVVGVGMIPAGLVIIQPDLGSGLSVLLLLGGMILYRGIQKGVFKTLLVSIPVLLPLSWFFLHDYQKQRIMTFINPGSDPLGAGYHIIQSQIAIGSGQLWGKGYLSGTQSQLRFLPEKHTDFAIAVFGEEWGFVGCIILLSLFCLFLYQIYVTAHEAKDRFGSFLAAGVFFYFFWQILINMGMVLGLMPVVGIPLPFISYGGSATVVNLSLIGLVLNVSMRRFVFKRA</sequence>
<evidence type="ECO:0000256" key="1">
    <source>
        <dbReference type="ARBA" id="ARBA00004141"/>
    </source>
</evidence>
<keyword evidence="2 11" id="KW-1003">Cell membrane</keyword>
<dbReference type="RefSeq" id="WP_078685885.1">
    <property type="nucleotide sequence ID" value="NZ_FUYA01000010.1"/>
</dbReference>
<dbReference type="OrthoDB" id="9768187at2"/>
<dbReference type="PANTHER" id="PTHR30474">
    <property type="entry name" value="CELL CYCLE PROTEIN"/>
    <property type="match status" value="1"/>
</dbReference>
<dbReference type="GO" id="GO:0009252">
    <property type="term" value="P:peptidoglycan biosynthetic process"/>
    <property type="evidence" value="ECO:0007669"/>
    <property type="project" value="UniProtKB-UniRule"/>
</dbReference>
<comment type="subcellular location">
    <subcellularLocation>
        <location evidence="11">Cell membrane</location>
        <topology evidence="11">Multi-pass membrane protein</topology>
    </subcellularLocation>
    <subcellularLocation>
        <location evidence="1">Membrane</location>
        <topology evidence="1">Multi-pass membrane protein</topology>
    </subcellularLocation>
</comment>
<dbReference type="UniPathway" id="UPA00219"/>
<dbReference type="GO" id="GO:0051301">
    <property type="term" value="P:cell division"/>
    <property type="evidence" value="ECO:0007669"/>
    <property type="project" value="InterPro"/>
</dbReference>
<feature type="transmembrane region" description="Helical" evidence="11">
    <location>
        <begin position="274"/>
        <end position="295"/>
    </location>
</feature>
<dbReference type="GO" id="GO:0071555">
    <property type="term" value="P:cell wall organization"/>
    <property type="evidence" value="ECO:0007669"/>
    <property type="project" value="UniProtKB-KW"/>
</dbReference>
<comment type="similarity">
    <text evidence="11">Belongs to the SEDS family. MrdB/RodA subfamily.</text>
</comment>
<comment type="pathway">
    <text evidence="11">Cell wall biogenesis; peptidoglycan biosynthesis.</text>
</comment>
<dbReference type="PROSITE" id="PS00428">
    <property type="entry name" value="FTSW_RODA_SPOVE"/>
    <property type="match status" value="1"/>
</dbReference>
<keyword evidence="5 11" id="KW-0812">Transmembrane</keyword>
<feature type="transmembrane region" description="Helical" evidence="11">
    <location>
        <begin position="53"/>
        <end position="71"/>
    </location>
</feature>
<reference evidence="12 13" key="1">
    <citation type="submission" date="2017-02" db="EMBL/GenBank/DDBJ databases">
        <authorList>
            <person name="Peterson S.W."/>
        </authorList>
    </citation>
    <scope>NUCLEOTIDE SEQUENCE [LARGE SCALE GENOMIC DNA]</scope>
    <source>
        <strain evidence="12 13">DSM 18034</strain>
    </source>
</reference>
<feature type="transmembrane region" description="Helical" evidence="11">
    <location>
        <begin position="189"/>
        <end position="205"/>
    </location>
</feature>
<dbReference type="GO" id="GO:0015648">
    <property type="term" value="F:lipid-linked peptidoglycan transporter activity"/>
    <property type="evidence" value="ECO:0007669"/>
    <property type="project" value="TreeGrafter"/>
</dbReference>
<proteinExistence type="inferred from homology"/>
<evidence type="ECO:0000256" key="9">
    <source>
        <dbReference type="ARBA" id="ARBA00023136"/>
    </source>
</evidence>
<evidence type="ECO:0000256" key="11">
    <source>
        <dbReference type="HAMAP-Rule" id="MF_02079"/>
    </source>
</evidence>
<evidence type="ECO:0000256" key="10">
    <source>
        <dbReference type="ARBA" id="ARBA00023316"/>
    </source>
</evidence>
<feature type="transmembrane region" description="Helical" evidence="11">
    <location>
        <begin position="12"/>
        <end position="32"/>
    </location>
</feature>
<dbReference type="STRING" id="1121442.SAMN02745702_02616"/>
<dbReference type="PANTHER" id="PTHR30474:SF1">
    <property type="entry name" value="PEPTIDOGLYCAN GLYCOSYLTRANSFERASE MRDB"/>
    <property type="match status" value="1"/>
</dbReference>
<evidence type="ECO:0000313" key="13">
    <source>
        <dbReference type="Proteomes" id="UP000189733"/>
    </source>
</evidence>
<evidence type="ECO:0000256" key="8">
    <source>
        <dbReference type="ARBA" id="ARBA00022989"/>
    </source>
</evidence>
<evidence type="ECO:0000256" key="7">
    <source>
        <dbReference type="ARBA" id="ARBA00022984"/>
    </source>
</evidence>
<feature type="transmembrane region" description="Helical" evidence="11">
    <location>
        <begin position="77"/>
        <end position="96"/>
    </location>
</feature>
<evidence type="ECO:0000256" key="2">
    <source>
        <dbReference type="ARBA" id="ARBA00022475"/>
    </source>
</evidence>
<comment type="catalytic activity">
    <reaction evidence="11">
        <text>[GlcNAc-(1-&gt;4)-Mur2Ac(oyl-L-Ala-gamma-D-Glu-L-Lys-D-Ala-D-Ala)](n)-di-trans,octa-cis-undecaprenyl diphosphate + beta-D-GlcNAc-(1-&gt;4)-Mur2Ac(oyl-L-Ala-gamma-D-Glu-L-Lys-D-Ala-D-Ala)-di-trans,octa-cis-undecaprenyl diphosphate = [GlcNAc-(1-&gt;4)-Mur2Ac(oyl-L-Ala-gamma-D-Glu-L-Lys-D-Ala-D-Ala)](n+1)-di-trans,octa-cis-undecaprenyl diphosphate + di-trans,octa-cis-undecaprenyl diphosphate + H(+)</text>
        <dbReference type="Rhea" id="RHEA:23708"/>
        <dbReference type="Rhea" id="RHEA-COMP:9602"/>
        <dbReference type="Rhea" id="RHEA-COMP:9603"/>
        <dbReference type="ChEBI" id="CHEBI:15378"/>
        <dbReference type="ChEBI" id="CHEBI:58405"/>
        <dbReference type="ChEBI" id="CHEBI:60033"/>
        <dbReference type="ChEBI" id="CHEBI:78435"/>
        <dbReference type="EC" id="2.4.99.28"/>
    </reaction>
</comment>
<feature type="transmembrane region" description="Helical" evidence="11">
    <location>
        <begin position="340"/>
        <end position="361"/>
    </location>
</feature>
<dbReference type="GO" id="GO:0008360">
    <property type="term" value="P:regulation of cell shape"/>
    <property type="evidence" value="ECO:0007669"/>
    <property type="project" value="UniProtKB-KW"/>
</dbReference>
<feature type="transmembrane region" description="Helical" evidence="11">
    <location>
        <begin position="165"/>
        <end position="182"/>
    </location>
</feature>
<name>A0A1T4WS92_9BACT</name>
<comment type="function">
    <text evidence="11">Peptidoglycan polymerase that is essential for cell wall elongation.</text>
</comment>
<dbReference type="InterPro" id="IPR011923">
    <property type="entry name" value="RodA/MrdB"/>
</dbReference>
<keyword evidence="3 11" id="KW-0328">Glycosyltransferase</keyword>
<feature type="transmembrane region" description="Helical" evidence="11">
    <location>
        <begin position="307"/>
        <end position="334"/>
    </location>
</feature>